<dbReference type="AlphaFoldDB" id="A0AAD9Y5T7"/>
<dbReference type="Proteomes" id="UP001281614">
    <property type="component" value="Unassembled WGS sequence"/>
</dbReference>
<feature type="compositionally biased region" description="Basic and acidic residues" evidence="1">
    <location>
        <begin position="1"/>
        <end position="10"/>
    </location>
</feature>
<keyword evidence="3" id="KW-1185">Reference proteome</keyword>
<evidence type="ECO:0000313" key="2">
    <source>
        <dbReference type="EMBL" id="KAK2742045.1"/>
    </source>
</evidence>
<dbReference type="EMBL" id="VYYT01000333">
    <property type="protein sequence ID" value="KAK2742045.1"/>
    <property type="molecule type" value="Genomic_DNA"/>
</dbReference>
<comment type="caution">
    <text evidence="2">The sequence shown here is derived from an EMBL/GenBank/DDBJ whole genome shotgun (WGS) entry which is preliminary data.</text>
</comment>
<sequence length="435" mass="46647">MSRLDPDRSRASTGGGHGITAEKPQQQLMCHSMPMPCHAMPCQAGRHAMGIELKVARQAPRLAPPRCGALDTTLVTEVASPLLLEPHNRRPAQPSNGATWSAVLPEIRQIETTDPTYLHTGAAAAAAAPSREGHLATPGDPERAWLMLTPESVQSQVDGFERMRQGANGAPFWSVSSPQAFSWGGRSVKKGRRTGTGCRAWHGFGMDGLRFRHRLRLTIALVRDTGIGTTEAAGPKIIDASWLGVDSTDERMTVVEKPVEATANGKDHRSRGGVVALSLSHSHSLCSPSLLSPRESQEAAAGGARDRDGMGWVEGVQRRGTEWRGSGVRLANSTGEKEGSGNLVVGGGERRGKGSKGQGRRGTGVVSGTWPGLAWHSFGEIRRCSSSDWDWSKSTVNDQLDDVLGDLETRLTGPLVGLHGFGEMRRSNEDQARYP</sequence>
<evidence type="ECO:0000313" key="3">
    <source>
        <dbReference type="Proteomes" id="UP001281614"/>
    </source>
</evidence>
<feature type="compositionally biased region" description="Low complexity" evidence="1">
    <location>
        <begin position="285"/>
        <end position="303"/>
    </location>
</feature>
<reference evidence="2" key="1">
    <citation type="submission" date="2023-02" db="EMBL/GenBank/DDBJ databases">
        <title>Colletotrichum kahawae CIFC_Que2 genome sequencing and assembly.</title>
        <authorList>
            <person name="Baroncelli R."/>
        </authorList>
    </citation>
    <scope>NUCLEOTIDE SEQUENCE</scope>
    <source>
        <strain evidence="2">CIFC_Que2</strain>
    </source>
</reference>
<name>A0AAD9Y5T7_COLKA</name>
<feature type="region of interest" description="Disordered" evidence="1">
    <location>
        <begin position="325"/>
        <end position="368"/>
    </location>
</feature>
<feature type="region of interest" description="Disordered" evidence="1">
    <location>
        <begin position="1"/>
        <end position="20"/>
    </location>
</feature>
<feature type="region of interest" description="Disordered" evidence="1">
    <location>
        <begin position="285"/>
        <end position="311"/>
    </location>
</feature>
<protein>
    <submittedName>
        <fullName evidence="2">Uncharacterized protein</fullName>
    </submittedName>
</protein>
<evidence type="ECO:0000256" key="1">
    <source>
        <dbReference type="SAM" id="MobiDB-lite"/>
    </source>
</evidence>
<proteinExistence type="predicted"/>
<accession>A0AAD9Y5T7</accession>
<organism evidence="2 3">
    <name type="scientific">Colletotrichum kahawae</name>
    <name type="common">Coffee berry disease fungus</name>
    <dbReference type="NCBI Taxonomy" id="34407"/>
    <lineage>
        <taxon>Eukaryota</taxon>
        <taxon>Fungi</taxon>
        <taxon>Dikarya</taxon>
        <taxon>Ascomycota</taxon>
        <taxon>Pezizomycotina</taxon>
        <taxon>Sordariomycetes</taxon>
        <taxon>Hypocreomycetidae</taxon>
        <taxon>Glomerellales</taxon>
        <taxon>Glomerellaceae</taxon>
        <taxon>Colletotrichum</taxon>
        <taxon>Colletotrichum gloeosporioides species complex</taxon>
    </lineage>
</organism>
<gene>
    <name evidence="2" type="ORF">CKAH01_01472</name>
</gene>